<accession>A0ABW4ZVW0</accession>
<comment type="caution">
    <text evidence="1">The sequence shown here is derived from an EMBL/GenBank/DDBJ whole genome shotgun (WGS) entry which is preliminary data.</text>
</comment>
<reference evidence="2" key="1">
    <citation type="journal article" date="2019" name="Int. J. Syst. Evol. Microbiol.">
        <title>The Global Catalogue of Microorganisms (GCM) 10K type strain sequencing project: providing services to taxonomists for standard genome sequencing and annotation.</title>
        <authorList>
            <consortium name="The Broad Institute Genomics Platform"/>
            <consortium name="The Broad Institute Genome Sequencing Center for Infectious Disease"/>
            <person name="Wu L."/>
            <person name="Ma J."/>
        </authorList>
    </citation>
    <scope>NUCLEOTIDE SEQUENCE [LARGE SCALE GENOMIC DNA]</scope>
    <source>
        <strain evidence="2">CGMCC 1.13574</strain>
    </source>
</reference>
<proteinExistence type="predicted"/>
<dbReference type="Proteomes" id="UP001597343">
    <property type="component" value="Unassembled WGS sequence"/>
</dbReference>
<dbReference type="Gene3D" id="1.10.287.1100">
    <property type="entry name" value="Sporulation inhibitor A"/>
    <property type="match status" value="1"/>
</dbReference>
<dbReference type="InterPro" id="IPR036916">
    <property type="entry name" value="Sda_sf"/>
</dbReference>
<gene>
    <name evidence="1" type="ORF">ACFSOY_05550</name>
</gene>
<evidence type="ECO:0000313" key="1">
    <source>
        <dbReference type="EMBL" id="MFD2169454.1"/>
    </source>
</evidence>
<dbReference type="InterPro" id="IPR015064">
    <property type="entry name" value="Sda"/>
</dbReference>
<sequence>MHLLSDEYLIEAYTNAVQQKLDRQFLELLSKEVQARGLSVSVILAS</sequence>
<organism evidence="1 2">
    <name type="scientific">Tumebacillus lipolyticus</name>
    <dbReference type="NCBI Taxonomy" id="1280370"/>
    <lineage>
        <taxon>Bacteria</taxon>
        <taxon>Bacillati</taxon>
        <taxon>Bacillota</taxon>
        <taxon>Bacilli</taxon>
        <taxon>Bacillales</taxon>
        <taxon>Alicyclobacillaceae</taxon>
        <taxon>Tumebacillus</taxon>
    </lineage>
</organism>
<keyword evidence="1" id="KW-0649">Protein kinase inhibitor</keyword>
<keyword evidence="2" id="KW-1185">Reference proteome</keyword>
<protein>
    <submittedName>
        <fullName evidence="1">Sporulation histidine kinase inhibitor Sda</fullName>
    </submittedName>
</protein>
<dbReference type="EMBL" id="JBHUIO010000005">
    <property type="protein sequence ID" value="MFD2169454.1"/>
    <property type="molecule type" value="Genomic_DNA"/>
</dbReference>
<dbReference type="RefSeq" id="WP_386044618.1">
    <property type="nucleotide sequence ID" value="NZ_JBHUIO010000005.1"/>
</dbReference>
<name>A0ABW4ZVW0_9BACL</name>
<dbReference type="Pfam" id="PF08970">
    <property type="entry name" value="Sda"/>
    <property type="match status" value="1"/>
</dbReference>
<dbReference type="SUPFAM" id="SSF100985">
    <property type="entry name" value="Sporulation inhibitor Sda"/>
    <property type="match status" value="1"/>
</dbReference>
<evidence type="ECO:0000313" key="2">
    <source>
        <dbReference type="Proteomes" id="UP001597343"/>
    </source>
</evidence>
<dbReference type="GO" id="GO:0004860">
    <property type="term" value="F:protein kinase inhibitor activity"/>
    <property type="evidence" value="ECO:0007669"/>
    <property type="project" value="UniProtKB-KW"/>
</dbReference>